<dbReference type="PANTHER" id="PTHR43798:SF5">
    <property type="entry name" value="MONOACYLGLYCEROL LIPASE ABHD6"/>
    <property type="match status" value="1"/>
</dbReference>
<dbReference type="InterPro" id="IPR000073">
    <property type="entry name" value="AB_hydrolase_1"/>
</dbReference>
<dbReference type="PANTHER" id="PTHR43798">
    <property type="entry name" value="MONOACYLGLYCEROL LIPASE"/>
    <property type="match status" value="1"/>
</dbReference>
<protein>
    <submittedName>
        <fullName evidence="3">Alpha/beta hydrolase</fullName>
    </submittedName>
</protein>
<name>A0A4R9B0C6_9MICO</name>
<dbReference type="Proteomes" id="UP000297983">
    <property type="component" value="Unassembled WGS sequence"/>
</dbReference>
<evidence type="ECO:0000313" key="4">
    <source>
        <dbReference type="Proteomes" id="UP000297983"/>
    </source>
</evidence>
<comment type="caution">
    <text evidence="3">The sequence shown here is derived from an EMBL/GenBank/DDBJ whole genome shotgun (WGS) entry which is preliminary data.</text>
</comment>
<organism evidence="3 4">
    <name type="scientific">Cryobacterium gelidum</name>
    <dbReference type="NCBI Taxonomy" id="1259164"/>
    <lineage>
        <taxon>Bacteria</taxon>
        <taxon>Bacillati</taxon>
        <taxon>Actinomycetota</taxon>
        <taxon>Actinomycetes</taxon>
        <taxon>Micrococcales</taxon>
        <taxon>Microbacteriaceae</taxon>
        <taxon>Cryobacterium</taxon>
    </lineage>
</organism>
<proteinExistence type="predicted"/>
<evidence type="ECO:0000259" key="2">
    <source>
        <dbReference type="Pfam" id="PF00561"/>
    </source>
</evidence>
<keyword evidence="4" id="KW-1185">Reference proteome</keyword>
<dbReference type="PRINTS" id="PR00412">
    <property type="entry name" value="EPOXHYDRLASE"/>
</dbReference>
<feature type="region of interest" description="Disordered" evidence="1">
    <location>
        <begin position="38"/>
        <end position="66"/>
    </location>
</feature>
<dbReference type="InterPro" id="IPR029058">
    <property type="entry name" value="AB_hydrolase_fold"/>
</dbReference>
<dbReference type="InterPro" id="IPR000639">
    <property type="entry name" value="Epox_hydrolase-like"/>
</dbReference>
<dbReference type="AlphaFoldDB" id="A0A4R9B0C6"/>
<dbReference type="SUPFAM" id="SSF53474">
    <property type="entry name" value="alpha/beta-Hydrolases"/>
    <property type="match status" value="1"/>
</dbReference>
<evidence type="ECO:0000256" key="1">
    <source>
        <dbReference type="SAM" id="MobiDB-lite"/>
    </source>
</evidence>
<dbReference type="GO" id="GO:0047372">
    <property type="term" value="F:monoacylglycerol lipase activity"/>
    <property type="evidence" value="ECO:0007669"/>
    <property type="project" value="TreeGrafter"/>
</dbReference>
<keyword evidence="3" id="KW-0378">Hydrolase</keyword>
<feature type="domain" description="AB hydrolase-1" evidence="2">
    <location>
        <begin position="113"/>
        <end position="363"/>
    </location>
</feature>
<dbReference type="Pfam" id="PF00561">
    <property type="entry name" value="Abhydrolase_1"/>
    <property type="match status" value="1"/>
</dbReference>
<reference evidence="3 4" key="1">
    <citation type="submission" date="2019-03" db="EMBL/GenBank/DDBJ databases">
        <title>Genomics of glacier-inhabiting Cryobacterium strains.</title>
        <authorList>
            <person name="Liu Q."/>
            <person name="Xin Y.-H."/>
        </authorList>
    </citation>
    <scope>NUCLEOTIDE SEQUENCE [LARGE SCALE GENOMIC DNA]</scope>
    <source>
        <strain evidence="3 4">Hz16</strain>
    </source>
</reference>
<feature type="compositionally biased region" description="Pro residues" evidence="1">
    <location>
        <begin position="46"/>
        <end position="66"/>
    </location>
</feature>
<sequence length="399" mass="42578">MPCRLERSRGNPLGPWHRTMVMSILLSRPATRNHSVASVGVLDSPTPGPRPGARPQPATRPKPAPPAIALGYSPFPLDADAHHFGLTTSAMLLKGGTVVVRHGRRSNSDTATILLHGAAGSWTTWTPLLQAAEATARDLTDLIIPDLPGWGDSPRAADESSVGVESMAELVADVARSLGYERWNVVGHSMGGFIALQLAASEPSATSSVGLVSATSFSIQNSVRHPIRHFWVLPAFTALLMTMRMLRLAGPLNRGLVRAVTCLGLLPALVAPLFSRPRAVDPTVVAALGAEVRPAGFVLAADRAGAYDAGTQWAQIRCPVRSVHGDDDIFVTTDDDKRLHALVPHCVSSTVPGAGHFSQIERPLEVLLRLEFAVPLPIMSSRIEPARRGSPRDNARDAF</sequence>
<accession>A0A4R9B0C6</accession>
<dbReference type="Gene3D" id="3.40.50.1820">
    <property type="entry name" value="alpha/beta hydrolase"/>
    <property type="match status" value="1"/>
</dbReference>
<evidence type="ECO:0000313" key="3">
    <source>
        <dbReference type="EMBL" id="TFD73773.1"/>
    </source>
</evidence>
<dbReference type="InterPro" id="IPR050266">
    <property type="entry name" value="AB_hydrolase_sf"/>
</dbReference>
<dbReference type="EMBL" id="SOHL01000003">
    <property type="protein sequence ID" value="TFD73773.1"/>
    <property type="molecule type" value="Genomic_DNA"/>
</dbReference>
<dbReference type="GO" id="GO:0016020">
    <property type="term" value="C:membrane"/>
    <property type="evidence" value="ECO:0007669"/>
    <property type="project" value="TreeGrafter"/>
</dbReference>
<gene>
    <name evidence="3" type="ORF">E3T50_02330</name>
</gene>
<dbReference type="GO" id="GO:0046464">
    <property type="term" value="P:acylglycerol catabolic process"/>
    <property type="evidence" value="ECO:0007669"/>
    <property type="project" value="TreeGrafter"/>
</dbReference>